<keyword evidence="1" id="KW-0472">Membrane</keyword>
<dbReference type="Proteomes" id="UP001054945">
    <property type="component" value="Unassembled WGS sequence"/>
</dbReference>
<keyword evidence="3" id="KW-1185">Reference proteome</keyword>
<feature type="transmembrane region" description="Helical" evidence="1">
    <location>
        <begin position="54"/>
        <end position="81"/>
    </location>
</feature>
<evidence type="ECO:0000313" key="2">
    <source>
        <dbReference type="EMBL" id="GIY87714.1"/>
    </source>
</evidence>
<evidence type="ECO:0008006" key="4">
    <source>
        <dbReference type="Google" id="ProtNLM"/>
    </source>
</evidence>
<feature type="transmembrane region" description="Helical" evidence="1">
    <location>
        <begin position="12"/>
        <end position="34"/>
    </location>
</feature>
<reference evidence="2 3" key="1">
    <citation type="submission" date="2021-06" db="EMBL/GenBank/DDBJ databases">
        <title>Caerostris extrusa draft genome.</title>
        <authorList>
            <person name="Kono N."/>
            <person name="Arakawa K."/>
        </authorList>
    </citation>
    <scope>NUCLEOTIDE SEQUENCE [LARGE SCALE GENOMIC DNA]</scope>
</reference>
<sequence>MENNNRRRANDLWIKILITISIFCQLIVTVWSICIPEELEVYTYLSQYGVSKKLTSIFFEIITSYFDSMPIITFVFFYIIVCNNIRNTIKLIGESRSEKGTIMFERFIASFSAIKTVVDEIDKEVGFLVFVIIAFSSSFMCVSFYIVIDSEIWKTQTFSIFGILFNSFGLLIAMTVSASMVEEDSLEVLRSSTAVLNEKNRNLSITQYLSYIDAQNGITLTVWRIVPIRRSFIFGMIGVLFTYTTMIYSLSPISSKS</sequence>
<comment type="caution">
    <text evidence="2">The sequence shown here is derived from an EMBL/GenBank/DDBJ whole genome shotgun (WGS) entry which is preliminary data.</text>
</comment>
<feature type="transmembrane region" description="Helical" evidence="1">
    <location>
        <begin position="160"/>
        <end position="181"/>
    </location>
</feature>
<dbReference type="AlphaFoldDB" id="A0AAV4WZM5"/>
<evidence type="ECO:0000313" key="3">
    <source>
        <dbReference type="Proteomes" id="UP001054945"/>
    </source>
</evidence>
<dbReference type="EMBL" id="BPLR01016967">
    <property type="protein sequence ID" value="GIY87714.1"/>
    <property type="molecule type" value="Genomic_DNA"/>
</dbReference>
<gene>
    <name evidence="2" type="ORF">CEXT_166251</name>
</gene>
<keyword evidence="1" id="KW-0812">Transmembrane</keyword>
<name>A0AAV4WZM5_CAEEX</name>
<accession>A0AAV4WZM5</accession>
<keyword evidence="1" id="KW-1133">Transmembrane helix</keyword>
<organism evidence="2 3">
    <name type="scientific">Caerostris extrusa</name>
    <name type="common">Bark spider</name>
    <name type="synonym">Caerostris bankana</name>
    <dbReference type="NCBI Taxonomy" id="172846"/>
    <lineage>
        <taxon>Eukaryota</taxon>
        <taxon>Metazoa</taxon>
        <taxon>Ecdysozoa</taxon>
        <taxon>Arthropoda</taxon>
        <taxon>Chelicerata</taxon>
        <taxon>Arachnida</taxon>
        <taxon>Araneae</taxon>
        <taxon>Araneomorphae</taxon>
        <taxon>Entelegynae</taxon>
        <taxon>Araneoidea</taxon>
        <taxon>Araneidae</taxon>
        <taxon>Caerostris</taxon>
    </lineage>
</organism>
<feature type="transmembrane region" description="Helical" evidence="1">
    <location>
        <begin position="125"/>
        <end position="148"/>
    </location>
</feature>
<proteinExistence type="predicted"/>
<feature type="transmembrane region" description="Helical" evidence="1">
    <location>
        <begin position="232"/>
        <end position="251"/>
    </location>
</feature>
<protein>
    <recommendedName>
        <fullName evidence="4">Gustatory receptor</fullName>
    </recommendedName>
</protein>
<evidence type="ECO:0000256" key="1">
    <source>
        <dbReference type="SAM" id="Phobius"/>
    </source>
</evidence>